<dbReference type="EMBL" id="LVJZ01000003">
    <property type="protein sequence ID" value="ODB95801.1"/>
    <property type="molecule type" value="Genomic_DNA"/>
</dbReference>
<dbReference type="AlphaFoldDB" id="A0A1E2UM73"/>
<gene>
    <name evidence="1" type="ORF">A3196_02960</name>
</gene>
<keyword evidence="2" id="KW-1185">Reference proteome</keyword>
<protein>
    <submittedName>
        <fullName evidence="1">Uncharacterized protein</fullName>
    </submittedName>
</protein>
<dbReference type="Proteomes" id="UP000094849">
    <property type="component" value="Unassembled WGS sequence"/>
</dbReference>
<evidence type="ECO:0000313" key="1">
    <source>
        <dbReference type="EMBL" id="ODB95801.1"/>
    </source>
</evidence>
<proteinExistence type="predicted"/>
<accession>A0A1E2UM73</accession>
<name>A0A1E2UM73_9GAMM</name>
<comment type="caution">
    <text evidence="1">The sequence shown here is derived from an EMBL/GenBank/DDBJ whole genome shotgun (WGS) entry which is preliminary data.</text>
</comment>
<organism evidence="1 2">
    <name type="scientific">Candidatus Thiodiazotropha endoloripes</name>
    <dbReference type="NCBI Taxonomy" id="1818881"/>
    <lineage>
        <taxon>Bacteria</taxon>
        <taxon>Pseudomonadati</taxon>
        <taxon>Pseudomonadota</taxon>
        <taxon>Gammaproteobacteria</taxon>
        <taxon>Chromatiales</taxon>
        <taxon>Sedimenticolaceae</taxon>
        <taxon>Candidatus Thiodiazotropha</taxon>
    </lineage>
</organism>
<dbReference type="OrthoDB" id="7068710at2"/>
<sequence>MKRVYDMSTGQIIETGLTTHSAPQNASQFDQPALELGLQPVTSESPTKCAFPPELVVADLNAFIEKMS</sequence>
<evidence type="ECO:0000313" key="2">
    <source>
        <dbReference type="Proteomes" id="UP000094849"/>
    </source>
</evidence>
<dbReference type="RefSeq" id="WP_069003472.1">
    <property type="nucleotide sequence ID" value="NZ_LVJX01000004.1"/>
</dbReference>
<reference evidence="1 2" key="1">
    <citation type="submission" date="2016-03" db="EMBL/GenBank/DDBJ databases">
        <title>Chemosynthetic sulphur-oxidizing symbionts of marine invertebrate animals are capable of nitrogen fixation.</title>
        <authorList>
            <person name="Petersen J.M."/>
            <person name="Kemper A."/>
            <person name="Gruber-Vodicka H."/>
            <person name="Cardini U."/>
            <person name="Geest Mvander."/>
            <person name="Kleiner M."/>
            <person name="Bulgheresi S."/>
            <person name="Fussmann M."/>
            <person name="Herbold C."/>
            <person name="Seah B.K.B."/>
            <person name="Antony C.Paul."/>
            <person name="Liu D."/>
            <person name="Belitz A."/>
            <person name="Weber M."/>
        </authorList>
    </citation>
    <scope>NUCLEOTIDE SEQUENCE [LARGE SCALE GENOMIC DNA]</scope>
    <source>
        <strain evidence="1">G_D</strain>
    </source>
</reference>